<evidence type="ECO:0000313" key="3">
    <source>
        <dbReference type="Proteomes" id="UP000249499"/>
    </source>
</evidence>
<dbReference type="Proteomes" id="UP000249499">
    <property type="component" value="Plasmid pRt1078"/>
</dbReference>
<dbReference type="InterPro" id="IPR004843">
    <property type="entry name" value="Calcineurin-like_PHP"/>
</dbReference>
<dbReference type="KEGG" id="rtu:PR017_21555"/>
<dbReference type="AlphaFoldDB" id="A0AAF1KPL9"/>
<geneLocation type="plasmid" evidence="2 3">
    <name>pRt1078</name>
</geneLocation>
<accession>A0AAF1KPL9</accession>
<dbReference type="GO" id="GO:0016791">
    <property type="term" value="F:phosphatase activity"/>
    <property type="evidence" value="ECO:0007669"/>
    <property type="project" value="TreeGrafter"/>
</dbReference>
<keyword evidence="3" id="KW-1185">Reference proteome</keyword>
<organism evidence="2 3">
    <name type="scientific">Rhizobium tumorigenes</name>
    <dbReference type="NCBI Taxonomy" id="2041385"/>
    <lineage>
        <taxon>Bacteria</taxon>
        <taxon>Pseudomonadati</taxon>
        <taxon>Pseudomonadota</taxon>
        <taxon>Alphaproteobacteria</taxon>
        <taxon>Hyphomicrobiales</taxon>
        <taxon>Rhizobiaceae</taxon>
        <taxon>Rhizobium/Agrobacterium group</taxon>
        <taxon>Rhizobium</taxon>
    </lineage>
</organism>
<dbReference type="PANTHER" id="PTHR42850:SF4">
    <property type="entry name" value="ZINC-DEPENDENT ENDOPOLYPHOSPHATASE"/>
    <property type="match status" value="1"/>
</dbReference>
<protein>
    <submittedName>
        <fullName evidence="2">Metallophosphoesterase</fullName>
    </submittedName>
</protein>
<evidence type="ECO:0000313" key="2">
    <source>
        <dbReference type="EMBL" id="WFR97755.1"/>
    </source>
</evidence>
<dbReference type="GO" id="GO:0005737">
    <property type="term" value="C:cytoplasm"/>
    <property type="evidence" value="ECO:0007669"/>
    <property type="project" value="TreeGrafter"/>
</dbReference>
<dbReference type="SUPFAM" id="SSF56300">
    <property type="entry name" value="Metallo-dependent phosphatases"/>
    <property type="match status" value="1"/>
</dbReference>
<dbReference type="Gene3D" id="3.60.21.10">
    <property type="match status" value="1"/>
</dbReference>
<dbReference type="EMBL" id="CP117256">
    <property type="protein sequence ID" value="WFR97755.1"/>
    <property type="molecule type" value="Genomic_DNA"/>
</dbReference>
<dbReference type="GO" id="GO:0110154">
    <property type="term" value="P:RNA decapping"/>
    <property type="evidence" value="ECO:0007669"/>
    <property type="project" value="TreeGrafter"/>
</dbReference>
<name>A0AAF1KPL9_9HYPH</name>
<feature type="domain" description="Calcineurin-like phosphoesterase" evidence="1">
    <location>
        <begin position="32"/>
        <end position="221"/>
    </location>
</feature>
<reference evidence="2 3" key="1">
    <citation type="journal article" date="2018" name="Sci. Rep.">
        <title>Rhizobium tumorigenes sp. nov., a novel plant tumorigenic bacterium isolated from cane gall tumors on thornless blackberry.</title>
        <authorList>
            <person name="Kuzmanovi N."/>
            <person name="Smalla K."/>
            <person name="Gronow S."/>
            <person name="PuBawska J."/>
        </authorList>
    </citation>
    <scope>NUCLEOTIDE SEQUENCE [LARGE SCALE GENOMIC DNA]</scope>
    <source>
        <strain evidence="2 3">1078</strain>
    </source>
</reference>
<dbReference type="InterPro" id="IPR029052">
    <property type="entry name" value="Metallo-depent_PP-like"/>
</dbReference>
<evidence type="ECO:0000259" key="1">
    <source>
        <dbReference type="Pfam" id="PF00149"/>
    </source>
</evidence>
<sequence length="258" mass="28596">MIALIQRWLRSYVKSEIRRPRLALSASDFVAIYAIGDVHGCVELLRKAYESILKDRPAVTGRKLVVFLGDYVDKGPDSKAVLEFLCQPAREGVHHVCLCGNHDAEFFRFLQDPKSNLGWLEFGGVNTLRSYGIDTKHILKNGGGLKVLQRTVSQAIPAQHIEFLSSLPTMLKVGDIVFVHAGVRPGISLTEQTDHDLLWIREPFLTEGPMLPLFVLHGHTVTARPAFGNRRVGIDTGAYATGRLTVIKLSQGTVSMLQ</sequence>
<proteinExistence type="predicted"/>
<dbReference type="PANTHER" id="PTHR42850">
    <property type="entry name" value="METALLOPHOSPHOESTERASE"/>
    <property type="match status" value="1"/>
</dbReference>
<gene>
    <name evidence="2" type="ORF">PR017_21555</name>
</gene>
<keyword evidence="2" id="KW-0614">Plasmid</keyword>
<dbReference type="Pfam" id="PF00149">
    <property type="entry name" value="Metallophos"/>
    <property type="match status" value="1"/>
</dbReference>
<reference evidence="3" key="2">
    <citation type="journal article" date="2023" name="MicrobiologyOpen">
        <title>Genomics of the tumorigenes clade of the family Rhizobiaceae and description of Rhizobium rhododendri sp. nov.</title>
        <authorList>
            <person name="Kuzmanovic N."/>
            <person name="diCenzo G.C."/>
            <person name="Bunk B."/>
            <person name="Sproeer C."/>
            <person name="Fruehling A."/>
            <person name="Neumann-Schaal M."/>
            <person name="Overmann J."/>
            <person name="Smalla K."/>
        </authorList>
    </citation>
    <scope>NUCLEOTIDE SEQUENCE [LARGE SCALE GENOMIC DNA]</scope>
    <source>
        <strain evidence="3">1078</strain>
        <plasmid evidence="3">pRt1078</plasmid>
    </source>
</reference>
<dbReference type="GO" id="GO:0008803">
    <property type="term" value="F:bis(5'-nucleosyl)-tetraphosphatase (symmetrical) activity"/>
    <property type="evidence" value="ECO:0007669"/>
    <property type="project" value="TreeGrafter"/>
</dbReference>
<dbReference type="InterPro" id="IPR050126">
    <property type="entry name" value="Ap4A_hydrolase"/>
</dbReference>